<sequence>MKKTTETPTWLRTADVIPCPSWCVGGHREAQHPDDRRHFSKAGMEFEPVLAEPSLEDLTPVYGGRQLVPVRLTVGMDQGYREVGPQISITPESTAHGRGVVFTVAEAEQVGRMLLKLAKQARKAEGAQR</sequence>
<evidence type="ECO:0000313" key="1">
    <source>
        <dbReference type="EMBL" id="SEC95618.1"/>
    </source>
</evidence>
<evidence type="ECO:0000313" key="2">
    <source>
        <dbReference type="Proteomes" id="UP000199622"/>
    </source>
</evidence>
<protein>
    <submittedName>
        <fullName evidence="1">Uncharacterized protein</fullName>
    </submittedName>
</protein>
<accession>A0A1H4WSB8</accession>
<keyword evidence="2" id="KW-1185">Reference proteome</keyword>
<dbReference type="EMBL" id="FNSO01000004">
    <property type="protein sequence ID" value="SEC95618.1"/>
    <property type="molecule type" value="Genomic_DNA"/>
</dbReference>
<dbReference type="Proteomes" id="UP000199622">
    <property type="component" value="Unassembled WGS sequence"/>
</dbReference>
<gene>
    <name evidence="1" type="ORF">SAMN04489727_5747</name>
</gene>
<dbReference type="Pfam" id="PF21848">
    <property type="entry name" value="DUF6907"/>
    <property type="match status" value="1"/>
</dbReference>
<proteinExistence type="predicted"/>
<dbReference type="STRING" id="208445.SAMN04489727_5747"/>
<dbReference type="InterPro" id="IPR054202">
    <property type="entry name" value="DUF6907"/>
</dbReference>
<reference evidence="2" key="1">
    <citation type="submission" date="2016-10" db="EMBL/GenBank/DDBJ databases">
        <authorList>
            <person name="Varghese N."/>
            <person name="Submissions S."/>
        </authorList>
    </citation>
    <scope>NUCLEOTIDE SEQUENCE [LARGE SCALE GENOMIC DNA]</scope>
    <source>
        <strain evidence="2">DSM 44544</strain>
    </source>
</reference>
<dbReference type="RefSeq" id="WP_167384567.1">
    <property type="nucleotide sequence ID" value="NZ_FNSO01000004.1"/>
</dbReference>
<organism evidence="1 2">
    <name type="scientific">Amycolatopsis tolypomycina</name>
    <dbReference type="NCBI Taxonomy" id="208445"/>
    <lineage>
        <taxon>Bacteria</taxon>
        <taxon>Bacillati</taxon>
        <taxon>Actinomycetota</taxon>
        <taxon>Actinomycetes</taxon>
        <taxon>Pseudonocardiales</taxon>
        <taxon>Pseudonocardiaceae</taxon>
        <taxon>Amycolatopsis</taxon>
    </lineage>
</organism>
<name>A0A1H4WSB8_9PSEU</name>
<dbReference type="AlphaFoldDB" id="A0A1H4WSB8"/>